<dbReference type="Proteomes" id="UP000291097">
    <property type="component" value="Unassembled WGS sequence"/>
</dbReference>
<protein>
    <submittedName>
        <fullName evidence="1">Uncharacterized protein</fullName>
    </submittedName>
</protein>
<dbReference type="AlphaFoldDB" id="A0A482Y255"/>
<accession>A0A482Y255</accession>
<organism evidence="1 2">
    <name type="scientific">Natrinema hispanicum</name>
    <dbReference type="NCBI Taxonomy" id="392421"/>
    <lineage>
        <taxon>Archaea</taxon>
        <taxon>Methanobacteriati</taxon>
        <taxon>Methanobacteriota</taxon>
        <taxon>Stenosarchaea group</taxon>
        <taxon>Halobacteria</taxon>
        <taxon>Halobacteriales</taxon>
        <taxon>Natrialbaceae</taxon>
        <taxon>Natrinema</taxon>
    </lineage>
</organism>
<dbReference type="EMBL" id="SHMP01000008">
    <property type="protein sequence ID" value="RZV06290.1"/>
    <property type="molecule type" value="Genomic_DNA"/>
</dbReference>
<gene>
    <name evidence="1" type="ORF">BDK88_3838</name>
</gene>
<dbReference type="OrthoDB" id="203212at2157"/>
<evidence type="ECO:0000313" key="2">
    <source>
        <dbReference type="Proteomes" id="UP000291097"/>
    </source>
</evidence>
<sequence>MERRKFVLSVGALAAGGSLTLGTGAFSSLEAERDVAVNVAADASAYLGIQPGDGPNGNYVDTTSSDALAINLTGDNNNIGNGLAGGQGLNANAITGIEDIFQVKNQGTQEIELKIAPIAFSDVDRTGSEDKSLVVLLVPQIGRLEVRYDLSWEPSVNLMSISTLSPGDKIEFSLVAIALPDSAVDSVAIDDEIELTAEAI</sequence>
<comment type="caution">
    <text evidence="1">The sequence shown here is derived from an EMBL/GenBank/DDBJ whole genome shotgun (WGS) entry which is preliminary data.</text>
</comment>
<evidence type="ECO:0000313" key="1">
    <source>
        <dbReference type="EMBL" id="RZV06290.1"/>
    </source>
</evidence>
<reference evidence="1 2" key="1">
    <citation type="submission" date="2019-02" db="EMBL/GenBank/DDBJ databases">
        <title>Genomic Encyclopedia of Archaeal and Bacterial Type Strains, Phase II (KMG-II): from individual species to whole genera.</title>
        <authorList>
            <person name="Goeker M."/>
        </authorList>
    </citation>
    <scope>NUCLEOTIDE SEQUENCE [LARGE SCALE GENOMIC DNA]</scope>
    <source>
        <strain evidence="1 2">DSM 18328</strain>
    </source>
</reference>
<dbReference type="RefSeq" id="WP_130501621.1">
    <property type="nucleotide sequence ID" value="NZ_SHMP01000008.1"/>
</dbReference>
<name>A0A482Y255_9EURY</name>
<proteinExistence type="predicted"/>